<evidence type="ECO:0000259" key="1">
    <source>
        <dbReference type="Pfam" id="PF09648"/>
    </source>
</evidence>
<evidence type="ECO:0000313" key="3">
    <source>
        <dbReference type="Proteomes" id="UP000050482"/>
    </source>
</evidence>
<sequence length="289" mass="31451">MKWEFAKTWLIVAFLFLDCILGWQVYTQRQAQVAYVESYSDLLANTKTLLSEHGLSLDTTVPQSHTPMSVLKGSFAQPSLNQLVASSFPGATQVHIDTTAGDAKLPSGTIQITDLGSWSVNYSAPILRNYKTPNDILKIVWKGSQYVPDNVTSGQATDKSGLKQYNFIQKYQSYLIFDASVVVEANSSSVASFQQTAVTNLQTVGNAKPTISALDALDSLANSVDQMMANPGGQILSIQLGYAQKVAGDTAPDTSNPSANYWFPVWRIVTKGTVYFVNAFTGEVNVPLK</sequence>
<accession>A0A0P9EU66</accession>
<dbReference type="PATRIC" id="fig|471514.4.peg.3557"/>
<dbReference type="Gene3D" id="2.40.128.690">
    <property type="entry name" value="YycH protein, domain 3-like"/>
    <property type="match status" value="1"/>
</dbReference>
<dbReference type="OrthoDB" id="2388036at2"/>
<name>A0A0P9EU66_9BACL</name>
<dbReference type="EMBL" id="LJCO01000076">
    <property type="protein sequence ID" value="KPV42486.1"/>
    <property type="molecule type" value="Genomic_DNA"/>
</dbReference>
<dbReference type="Proteomes" id="UP000050482">
    <property type="component" value="Unassembled WGS sequence"/>
</dbReference>
<proteinExistence type="predicted"/>
<dbReference type="STRING" id="471514.AN477_17160"/>
<keyword evidence="3" id="KW-1185">Reference proteome</keyword>
<dbReference type="Pfam" id="PF09648">
    <property type="entry name" value="YycI"/>
    <property type="match status" value="1"/>
</dbReference>
<evidence type="ECO:0000313" key="2">
    <source>
        <dbReference type="EMBL" id="KPV42486.1"/>
    </source>
</evidence>
<dbReference type="GO" id="GO:0016020">
    <property type="term" value="C:membrane"/>
    <property type="evidence" value="ECO:0007669"/>
    <property type="project" value="InterPro"/>
</dbReference>
<dbReference type="AlphaFoldDB" id="A0A0P9EU66"/>
<reference evidence="2 3" key="1">
    <citation type="submission" date="2015-09" db="EMBL/GenBank/DDBJ databases">
        <title>Draft genome sequence of Alicyclobacillus ferrooxydans DSM 22381.</title>
        <authorList>
            <person name="Hemp J."/>
        </authorList>
    </citation>
    <scope>NUCLEOTIDE SEQUENCE [LARGE SCALE GENOMIC DNA]</scope>
    <source>
        <strain evidence="2 3">TC-34</strain>
    </source>
</reference>
<protein>
    <recommendedName>
        <fullName evidence="1">Regulatory protein YycH-like domain-containing protein</fullName>
    </recommendedName>
</protein>
<gene>
    <name evidence="2" type="ORF">AN477_17160</name>
</gene>
<dbReference type="InterPro" id="IPR018604">
    <property type="entry name" value="YycI-like"/>
</dbReference>
<feature type="domain" description="Regulatory protein YycH-like" evidence="1">
    <location>
        <begin position="109"/>
        <end position="280"/>
    </location>
</feature>
<comment type="caution">
    <text evidence="2">The sequence shown here is derived from an EMBL/GenBank/DDBJ whole genome shotgun (WGS) entry which is preliminary data.</text>
</comment>
<dbReference type="RefSeq" id="WP_054970404.1">
    <property type="nucleotide sequence ID" value="NZ_LJCO01000076.1"/>
</dbReference>
<organism evidence="2 3">
    <name type="scientific">Alicyclobacillus ferrooxydans</name>
    <dbReference type="NCBI Taxonomy" id="471514"/>
    <lineage>
        <taxon>Bacteria</taxon>
        <taxon>Bacillati</taxon>
        <taxon>Bacillota</taxon>
        <taxon>Bacilli</taxon>
        <taxon>Bacillales</taxon>
        <taxon>Alicyclobacillaceae</taxon>
        <taxon>Alicyclobacillus</taxon>
    </lineage>
</organism>